<name>A0AC35G756_9BILA</name>
<dbReference type="Proteomes" id="UP000887580">
    <property type="component" value="Unplaced"/>
</dbReference>
<protein>
    <submittedName>
        <fullName evidence="2">Uncharacterized protein</fullName>
    </submittedName>
</protein>
<organism evidence="1 2">
    <name type="scientific">Panagrolaimus sp. PS1159</name>
    <dbReference type="NCBI Taxonomy" id="55785"/>
    <lineage>
        <taxon>Eukaryota</taxon>
        <taxon>Metazoa</taxon>
        <taxon>Ecdysozoa</taxon>
        <taxon>Nematoda</taxon>
        <taxon>Chromadorea</taxon>
        <taxon>Rhabditida</taxon>
        <taxon>Tylenchina</taxon>
        <taxon>Panagrolaimomorpha</taxon>
        <taxon>Panagrolaimoidea</taxon>
        <taxon>Panagrolaimidae</taxon>
        <taxon>Panagrolaimus</taxon>
    </lineage>
</organism>
<evidence type="ECO:0000313" key="2">
    <source>
        <dbReference type="WBParaSite" id="PS1159_v2.g24641.t1"/>
    </source>
</evidence>
<accession>A0AC35G756</accession>
<reference evidence="2" key="1">
    <citation type="submission" date="2022-11" db="UniProtKB">
        <authorList>
            <consortium name="WormBaseParasite"/>
        </authorList>
    </citation>
    <scope>IDENTIFICATION</scope>
</reference>
<proteinExistence type="predicted"/>
<dbReference type="WBParaSite" id="PS1159_v2.g24641.t1">
    <property type="protein sequence ID" value="PS1159_v2.g24641.t1"/>
    <property type="gene ID" value="PS1159_v2.g24641"/>
</dbReference>
<sequence length="169" mass="19083">MNGLIGHEKVEQQQKSDVRKTGDDIVNDSEKVVQELQKLQKQSGNHGPTVIDDVHSGRMSDEPFKVLKGLDDVQKVFLLCPPSEFSASKREMLKKTIADKDRRAAEILFTKQGRYATNKLGIVKTKNVHPFSIINKASAIMLFIIIPPKTQKQKETGRCCFGFLKKLFK</sequence>
<evidence type="ECO:0000313" key="1">
    <source>
        <dbReference type="Proteomes" id="UP000887580"/>
    </source>
</evidence>